<dbReference type="FunFam" id="2.40.50.1070:FF:000003">
    <property type="entry name" value="23S rRNA (Uracil-5-)-methyltransferase RumA"/>
    <property type="match status" value="1"/>
</dbReference>
<keyword evidence="3 4" id="KW-0949">S-adenosyl-L-methionine</keyword>
<dbReference type="eggNOG" id="COG2265">
    <property type="taxonomic scope" value="Bacteria"/>
</dbReference>
<dbReference type="Gene3D" id="2.40.50.1070">
    <property type="match status" value="1"/>
</dbReference>
<dbReference type="PANTHER" id="PTHR11061">
    <property type="entry name" value="RNA M5U METHYLTRANSFERASE"/>
    <property type="match status" value="1"/>
</dbReference>
<feature type="active site" description="Nucleophile" evidence="4">
    <location>
        <position position="414"/>
    </location>
</feature>
<dbReference type="PROSITE" id="PS01230">
    <property type="entry name" value="TRMA_1"/>
    <property type="match status" value="1"/>
</dbReference>
<evidence type="ECO:0000313" key="7">
    <source>
        <dbReference type="EMBL" id="ADC90947.1"/>
    </source>
</evidence>
<dbReference type="HOGENOM" id="CLU_014689_7_0_9"/>
<dbReference type="InterPro" id="IPR029063">
    <property type="entry name" value="SAM-dependent_MTases_sf"/>
</dbReference>
<feature type="active site" evidence="5">
    <location>
        <position position="414"/>
    </location>
</feature>
<organism evidence="7 8">
    <name type="scientific">Mageeibacillus indolicus (strain UPII9-5)</name>
    <name type="common">Clostridiales genomosp. BVAB3 (strain UPII9-5)</name>
    <dbReference type="NCBI Taxonomy" id="699246"/>
    <lineage>
        <taxon>Bacteria</taxon>
        <taxon>Bacillati</taxon>
        <taxon>Bacillota</taxon>
        <taxon>Clostridia</taxon>
        <taxon>Eubacteriales</taxon>
        <taxon>Oscillospiraceae</taxon>
        <taxon>Mageeibacillus</taxon>
    </lineage>
</organism>
<keyword evidence="8" id="KW-1185">Reference proteome</keyword>
<keyword evidence="1 4" id="KW-0489">Methyltransferase</keyword>
<dbReference type="InterPro" id="IPR012340">
    <property type="entry name" value="NA-bd_OB-fold"/>
</dbReference>
<dbReference type="GO" id="GO:0070041">
    <property type="term" value="F:rRNA (uridine-C5-)-methyltransferase activity"/>
    <property type="evidence" value="ECO:0007669"/>
    <property type="project" value="TreeGrafter"/>
</dbReference>
<dbReference type="Gene3D" id="2.40.50.140">
    <property type="entry name" value="Nucleic acid-binding proteins"/>
    <property type="match status" value="1"/>
</dbReference>
<dbReference type="Pfam" id="PF01938">
    <property type="entry name" value="TRAM"/>
    <property type="match status" value="1"/>
</dbReference>
<dbReference type="InterPro" id="IPR002792">
    <property type="entry name" value="TRAM_dom"/>
</dbReference>
<dbReference type="GO" id="GO:0070475">
    <property type="term" value="P:rRNA base methylation"/>
    <property type="evidence" value="ECO:0007669"/>
    <property type="project" value="TreeGrafter"/>
</dbReference>
<accession>D3QZV8</accession>
<name>D3QZV8_MAGIU</name>
<dbReference type="Pfam" id="PF05958">
    <property type="entry name" value="tRNA_U5-meth_tr"/>
    <property type="match status" value="1"/>
</dbReference>
<feature type="binding site" evidence="4">
    <location>
        <position position="289"/>
    </location>
    <ligand>
        <name>S-adenosyl-L-methionine</name>
        <dbReference type="ChEBI" id="CHEBI:59789"/>
    </ligand>
</feature>
<evidence type="ECO:0000256" key="5">
    <source>
        <dbReference type="PROSITE-ProRule" id="PRU10015"/>
    </source>
</evidence>
<gene>
    <name evidence="7" type="primary">rumA</name>
    <name evidence="7" type="ordered locus">HMPREF0868_0113</name>
</gene>
<dbReference type="AlphaFoldDB" id="D3QZV8"/>
<dbReference type="SUPFAM" id="SSF50249">
    <property type="entry name" value="Nucleic acid-binding proteins"/>
    <property type="match status" value="1"/>
</dbReference>
<dbReference type="InterPro" id="IPR010280">
    <property type="entry name" value="U5_MeTrfase_fam"/>
</dbReference>
<sequence>MANKNSLYSPVKNQEMDVIIEDLTHEGLGVAKVNGYPLFLPDALPPERVRARIVRPLKNYAFAKVVERYTTSDRRAQVSSELRDGTLALAHLNYQYQLTFKQDQVRRTLGKFPELRDISVRDTLGMEEPWHYRNKALVPIAGKIGHLCSGFYRQNSHKFIPVADYKIQLPIIDRTIQTVLQVINRHGWTAYDEKTGRGLLRHIGVRVGFHTGEIMVIFVVNGAILPEEIDVTQEIVSAIPNLTGLIMNKNCQATNVILGHESRVLYGCDCYRETIGGLTFMVSWQSFLQVNTLQAEKLYQTVLEVAGLSGNETVIDAYCGIGTISLYLARRAKFVYGVEIVPAAIEMAERNAEVNGIHNASFVCGKAETVIPQWVAEGLAPDVVVVDPPRKGLATEVIEALSTVRPAKIVYVSCNPATLARDMALLLKAGYHAGDVQPVDMFPQTPHVESVVLMSRVD</sequence>
<feature type="binding site" evidence="4">
    <location>
        <position position="318"/>
    </location>
    <ligand>
        <name>S-adenosyl-L-methionine</name>
        <dbReference type="ChEBI" id="CHEBI:59789"/>
    </ligand>
</feature>
<dbReference type="EC" id="2.1.1.-" evidence="7"/>
<dbReference type="OrthoDB" id="9804590at2"/>
<evidence type="ECO:0000256" key="3">
    <source>
        <dbReference type="ARBA" id="ARBA00022691"/>
    </source>
</evidence>
<feature type="domain" description="TRAM" evidence="6">
    <location>
        <begin position="9"/>
        <end position="67"/>
    </location>
</feature>
<evidence type="ECO:0000256" key="4">
    <source>
        <dbReference type="PROSITE-ProRule" id="PRU01024"/>
    </source>
</evidence>
<evidence type="ECO:0000259" key="6">
    <source>
        <dbReference type="PROSITE" id="PS50926"/>
    </source>
</evidence>
<dbReference type="PROSITE" id="PS50926">
    <property type="entry name" value="TRAM"/>
    <property type="match status" value="1"/>
</dbReference>
<feature type="binding site" evidence="4">
    <location>
        <position position="387"/>
    </location>
    <ligand>
        <name>S-adenosyl-L-methionine</name>
        <dbReference type="ChEBI" id="CHEBI:59789"/>
    </ligand>
</feature>
<dbReference type="CDD" id="cd02440">
    <property type="entry name" value="AdoMet_MTases"/>
    <property type="match status" value="1"/>
</dbReference>
<evidence type="ECO:0000256" key="2">
    <source>
        <dbReference type="ARBA" id="ARBA00022679"/>
    </source>
</evidence>
<dbReference type="EMBL" id="CP001850">
    <property type="protein sequence ID" value="ADC90947.1"/>
    <property type="molecule type" value="Genomic_DNA"/>
</dbReference>
<reference evidence="8" key="1">
    <citation type="submission" date="2009-12" db="EMBL/GenBank/DDBJ databases">
        <title>Sequence of Clostridiales genomosp. BVAB3 str. UPII9-5.</title>
        <authorList>
            <person name="Madupu R."/>
            <person name="Durkin A.S."/>
            <person name="Torralba M."/>
            <person name="Methe B."/>
            <person name="Sutton G.G."/>
            <person name="Strausberg R.L."/>
            <person name="Nelson K.E."/>
        </authorList>
    </citation>
    <scope>NUCLEOTIDE SEQUENCE [LARGE SCALE GENOMIC DNA]</scope>
    <source>
        <strain evidence="8">UPII9-5</strain>
    </source>
</reference>
<proteinExistence type="inferred from homology"/>
<dbReference type="Gene3D" id="3.40.50.150">
    <property type="entry name" value="Vaccinia Virus protein VP39"/>
    <property type="match status" value="1"/>
</dbReference>
<dbReference type="PANTHER" id="PTHR11061:SF30">
    <property type="entry name" value="TRNA (URACIL(54)-C(5))-METHYLTRANSFERASE"/>
    <property type="match status" value="1"/>
</dbReference>
<dbReference type="SUPFAM" id="SSF53335">
    <property type="entry name" value="S-adenosyl-L-methionine-dependent methyltransferases"/>
    <property type="match status" value="1"/>
</dbReference>
<dbReference type="NCBIfam" id="TIGR00479">
    <property type="entry name" value="rumA"/>
    <property type="match status" value="1"/>
</dbReference>
<dbReference type="RefSeq" id="WP_012994164.1">
    <property type="nucleotide sequence ID" value="NC_013895.2"/>
</dbReference>
<dbReference type="PROSITE" id="PS01231">
    <property type="entry name" value="TRMA_2"/>
    <property type="match status" value="1"/>
</dbReference>
<dbReference type="PROSITE" id="PS51687">
    <property type="entry name" value="SAM_MT_RNA_M5U"/>
    <property type="match status" value="1"/>
</dbReference>
<dbReference type="KEGG" id="clo:HMPREF0868_0113"/>
<evidence type="ECO:0000313" key="8">
    <source>
        <dbReference type="Proteomes" id="UP000008234"/>
    </source>
</evidence>
<dbReference type="InterPro" id="IPR030391">
    <property type="entry name" value="MeTrfase_TrmA_CS"/>
</dbReference>
<dbReference type="InterPro" id="IPR030390">
    <property type="entry name" value="MeTrfase_TrmA_AS"/>
</dbReference>
<protein>
    <submittedName>
        <fullName evidence="7">23S rRNA (Uracil-5-)-methyltransferase RumA</fullName>
        <ecNumber evidence="7">2.1.1.-</ecNumber>
    </submittedName>
</protein>
<evidence type="ECO:0000256" key="1">
    <source>
        <dbReference type="ARBA" id="ARBA00022603"/>
    </source>
</evidence>
<dbReference type="STRING" id="699246.HMPREF0868_0113"/>
<dbReference type="Proteomes" id="UP000008234">
    <property type="component" value="Chromosome"/>
</dbReference>
<comment type="similarity">
    <text evidence="4">Belongs to the class I-like SAM-binding methyltransferase superfamily. RNA M5U methyltransferase family.</text>
</comment>
<dbReference type="FunFam" id="3.40.50.150:FF:000009">
    <property type="entry name" value="23S rRNA (Uracil(1939)-C(5))-methyltransferase RlmD"/>
    <property type="match status" value="1"/>
</dbReference>
<keyword evidence="2 4" id="KW-0808">Transferase</keyword>
<feature type="binding site" evidence="4">
    <location>
        <position position="339"/>
    </location>
    <ligand>
        <name>S-adenosyl-L-methionine</name>
        <dbReference type="ChEBI" id="CHEBI:59789"/>
    </ligand>
</feature>